<keyword evidence="1" id="KW-0677">Repeat</keyword>
<dbReference type="CDD" id="cd14798">
    <property type="entry name" value="RX-CC_like"/>
    <property type="match status" value="1"/>
</dbReference>
<evidence type="ECO:0000259" key="6">
    <source>
        <dbReference type="Pfam" id="PF23559"/>
    </source>
</evidence>
<evidence type="ECO:0000259" key="5">
    <source>
        <dbReference type="Pfam" id="PF18052"/>
    </source>
</evidence>
<evidence type="ECO:0000256" key="2">
    <source>
        <dbReference type="ARBA" id="ARBA00022741"/>
    </source>
</evidence>
<feature type="domain" description="Disease resistance R13L4/SHOC-2-like LRR" evidence="7">
    <location>
        <begin position="571"/>
        <end position="853"/>
    </location>
</feature>
<dbReference type="InterPro" id="IPR027417">
    <property type="entry name" value="P-loop_NTPase"/>
</dbReference>
<name>A0A9Q0FYI1_9ROSI</name>
<dbReference type="GO" id="GO:0098542">
    <property type="term" value="P:defense response to other organism"/>
    <property type="evidence" value="ECO:0007669"/>
    <property type="project" value="TreeGrafter"/>
</dbReference>
<dbReference type="Gene3D" id="3.80.10.10">
    <property type="entry name" value="Ribonuclease Inhibitor"/>
    <property type="match status" value="1"/>
</dbReference>
<sequence>MSEGVVTFLLVKLADFLVEKGEHMATVKDDAEYISDELEFMTAFLRHADAVEDGDPVLRLLVKKVRELAYDTEDALDDFRLCLTHGDGHGLFSCFKKLTRSIKDARAMRRIACKIECIKSRVISISESHRRYCNKNNISVQGSSSRSMQMTEYCQEDALLIEEADLVGVKKRKEQLVERLLSIDRGRQVVSVVGMAGLGKSTLVKKVFDDPDIMQQFKFRAWVTVSQSFKIKDLLQRMVRQLFHVPRKPDRLRKPDYAWDEMDFDQLRTTVNSFLRHKKYLIVLDEVWHCDLWDSLRYILPDNTCGSKVLLTTRNNGVASACCLEFPNNVCVLNPLSPEESWTLFCKKVFQGSCYPQHLKKVSEAILGRCEGLPLAIVAVSGVLATKDMNRIDEWQMVHRCIGAELEGNDRMRITTICLTTSNPVSCTVASFLDPIWRARLVRLWIAEGFVKEKEGKNLEEVAEDYLGELLKRNLIQVVETTSYGRVKKCRIHDLLRESIISKSRDQDFVAVAKEPSMSWSEKFRRLSMHVASQQHTEQVHITSRLRSLLMFWGLDSRSRSSKFDLSTGGLKLINVLDLRGAPLPTFPVEVSNLLLLKYLCLRDTKVNSVPNSIGVLQNLETLDLKHCPVTELPLQILKLQRLQNLLVYRYGMMCTKVGFKAPPPKKKKEGNKLILELGRLNKLRRLGIVKLKRENGKALCSSIEKLRDLRALSITSLDENEIVDLQYLSCPPPFLQRLYLTARLQKLPKWISCLEVLVMLKMRRTKLRHDLLVSLQCLPNLVHLEFVEAYEGETLNFQSGVLGLNKLNFLRSITIQDGAMPSLHNLTVQCCKLLQKIPFGIEHLTELKVVQFLDMPIDFIKRLRPNDGGEGYVKVQNIPEVYCTFLTNGCWDVYSVKNCRERKRYPELGGDFQRREMLSH</sequence>
<dbReference type="SUPFAM" id="SSF52058">
    <property type="entry name" value="L domain-like"/>
    <property type="match status" value="1"/>
</dbReference>
<dbReference type="AlphaFoldDB" id="A0A9Q0FYI1"/>
<proteinExistence type="predicted"/>
<dbReference type="PRINTS" id="PR00364">
    <property type="entry name" value="DISEASERSIST"/>
</dbReference>
<evidence type="ECO:0000259" key="4">
    <source>
        <dbReference type="Pfam" id="PF00931"/>
    </source>
</evidence>
<keyword evidence="2" id="KW-0547">Nucleotide-binding</keyword>
<evidence type="ECO:0008006" key="10">
    <source>
        <dbReference type="Google" id="ProtNLM"/>
    </source>
</evidence>
<reference evidence="8" key="1">
    <citation type="submission" date="2022-02" db="EMBL/GenBank/DDBJ databases">
        <authorList>
            <person name="Henning P.M."/>
            <person name="McCubbin A.G."/>
            <person name="Shore J.S."/>
        </authorList>
    </citation>
    <scope>NUCLEOTIDE SEQUENCE</scope>
    <source>
        <strain evidence="8">F60SS</strain>
        <tissue evidence="8">Leaves</tissue>
    </source>
</reference>
<accession>A0A9Q0FYI1</accession>
<gene>
    <name evidence="8" type="ORF">Tsubulata_023934</name>
</gene>
<dbReference type="Pfam" id="PF18052">
    <property type="entry name" value="Rx_N"/>
    <property type="match status" value="1"/>
</dbReference>
<dbReference type="InterPro" id="IPR036388">
    <property type="entry name" value="WH-like_DNA-bd_sf"/>
</dbReference>
<evidence type="ECO:0000313" key="9">
    <source>
        <dbReference type="Proteomes" id="UP001141552"/>
    </source>
</evidence>
<dbReference type="PANTHER" id="PTHR23155">
    <property type="entry name" value="DISEASE RESISTANCE PROTEIN RP"/>
    <property type="match status" value="1"/>
</dbReference>
<dbReference type="InterPro" id="IPR044974">
    <property type="entry name" value="Disease_R_plants"/>
</dbReference>
<dbReference type="EMBL" id="JAKUCV010003458">
    <property type="protein sequence ID" value="KAJ4838882.1"/>
    <property type="molecule type" value="Genomic_DNA"/>
</dbReference>
<dbReference type="InterPro" id="IPR055414">
    <property type="entry name" value="LRR_R13L4/SHOC2-like"/>
</dbReference>
<keyword evidence="3" id="KW-0611">Plant defense</keyword>
<dbReference type="InterPro" id="IPR032675">
    <property type="entry name" value="LRR_dom_sf"/>
</dbReference>
<dbReference type="Pfam" id="PF00931">
    <property type="entry name" value="NB-ARC"/>
    <property type="match status" value="1"/>
</dbReference>
<dbReference type="InterPro" id="IPR002182">
    <property type="entry name" value="NB-ARC"/>
</dbReference>
<dbReference type="Gene3D" id="3.40.50.300">
    <property type="entry name" value="P-loop containing nucleotide triphosphate hydrolases"/>
    <property type="match status" value="1"/>
</dbReference>
<dbReference type="Pfam" id="PF23559">
    <property type="entry name" value="WHD_DRP"/>
    <property type="match status" value="1"/>
</dbReference>
<reference evidence="8" key="2">
    <citation type="journal article" date="2023" name="Plants (Basel)">
        <title>Annotation of the Turnera subulata (Passifloraceae) Draft Genome Reveals the S-Locus Evolved after the Divergence of Turneroideae from Passifloroideae in a Stepwise Manner.</title>
        <authorList>
            <person name="Henning P.M."/>
            <person name="Roalson E.H."/>
            <person name="Mir W."/>
            <person name="McCubbin A.G."/>
            <person name="Shore J.S."/>
        </authorList>
    </citation>
    <scope>NUCLEOTIDE SEQUENCE</scope>
    <source>
        <strain evidence="8">F60SS</strain>
    </source>
</reference>
<dbReference type="InterPro" id="IPR041118">
    <property type="entry name" value="Rx_N"/>
</dbReference>
<evidence type="ECO:0000313" key="8">
    <source>
        <dbReference type="EMBL" id="KAJ4838882.1"/>
    </source>
</evidence>
<dbReference type="Pfam" id="PF23598">
    <property type="entry name" value="LRR_14"/>
    <property type="match status" value="1"/>
</dbReference>
<organism evidence="8 9">
    <name type="scientific">Turnera subulata</name>
    <dbReference type="NCBI Taxonomy" id="218843"/>
    <lineage>
        <taxon>Eukaryota</taxon>
        <taxon>Viridiplantae</taxon>
        <taxon>Streptophyta</taxon>
        <taxon>Embryophyta</taxon>
        <taxon>Tracheophyta</taxon>
        <taxon>Spermatophyta</taxon>
        <taxon>Magnoliopsida</taxon>
        <taxon>eudicotyledons</taxon>
        <taxon>Gunneridae</taxon>
        <taxon>Pentapetalae</taxon>
        <taxon>rosids</taxon>
        <taxon>fabids</taxon>
        <taxon>Malpighiales</taxon>
        <taxon>Passifloraceae</taxon>
        <taxon>Turnera</taxon>
    </lineage>
</organism>
<dbReference type="OrthoDB" id="690341at2759"/>
<dbReference type="InterPro" id="IPR042197">
    <property type="entry name" value="Apaf_helical"/>
</dbReference>
<evidence type="ECO:0000256" key="1">
    <source>
        <dbReference type="ARBA" id="ARBA00022737"/>
    </source>
</evidence>
<dbReference type="Gene3D" id="1.20.5.4130">
    <property type="match status" value="1"/>
</dbReference>
<feature type="domain" description="NB-ARC" evidence="4">
    <location>
        <begin position="170"/>
        <end position="352"/>
    </location>
</feature>
<protein>
    <recommendedName>
        <fullName evidence="10">NB-ARC domain-containing protein</fullName>
    </recommendedName>
</protein>
<dbReference type="Gene3D" id="1.10.10.10">
    <property type="entry name" value="Winged helix-like DNA-binding domain superfamily/Winged helix DNA-binding domain"/>
    <property type="match status" value="1"/>
</dbReference>
<dbReference type="InterPro" id="IPR038005">
    <property type="entry name" value="RX-like_CC"/>
</dbReference>
<feature type="domain" description="Disease resistance N-terminal" evidence="5">
    <location>
        <begin position="5"/>
        <end position="87"/>
    </location>
</feature>
<dbReference type="Proteomes" id="UP001141552">
    <property type="component" value="Unassembled WGS sequence"/>
</dbReference>
<comment type="caution">
    <text evidence="8">The sequence shown here is derived from an EMBL/GenBank/DDBJ whole genome shotgun (WGS) entry which is preliminary data.</text>
</comment>
<feature type="domain" description="Disease resistance protein winged helix" evidence="6">
    <location>
        <begin position="436"/>
        <end position="498"/>
    </location>
</feature>
<dbReference type="SUPFAM" id="SSF52540">
    <property type="entry name" value="P-loop containing nucleoside triphosphate hydrolases"/>
    <property type="match status" value="1"/>
</dbReference>
<dbReference type="Gene3D" id="1.10.8.430">
    <property type="entry name" value="Helical domain of apoptotic protease-activating factors"/>
    <property type="match status" value="1"/>
</dbReference>
<keyword evidence="9" id="KW-1185">Reference proteome</keyword>
<evidence type="ECO:0000259" key="7">
    <source>
        <dbReference type="Pfam" id="PF23598"/>
    </source>
</evidence>
<dbReference type="FunFam" id="3.40.50.300:FF:001091">
    <property type="entry name" value="Probable disease resistance protein At1g61300"/>
    <property type="match status" value="1"/>
</dbReference>
<dbReference type="InterPro" id="IPR058922">
    <property type="entry name" value="WHD_DRP"/>
</dbReference>
<dbReference type="PANTHER" id="PTHR23155:SF1205">
    <property type="entry name" value="DISEASE RESISTANCE PROTEIN RPM1"/>
    <property type="match status" value="1"/>
</dbReference>
<evidence type="ECO:0000256" key="3">
    <source>
        <dbReference type="ARBA" id="ARBA00022821"/>
    </source>
</evidence>
<dbReference type="GO" id="GO:0043531">
    <property type="term" value="F:ADP binding"/>
    <property type="evidence" value="ECO:0007669"/>
    <property type="project" value="InterPro"/>
</dbReference>